<proteinExistence type="predicted"/>
<evidence type="ECO:0000313" key="5">
    <source>
        <dbReference type="Proteomes" id="UP000522163"/>
    </source>
</evidence>
<dbReference type="Gene3D" id="1.10.8.730">
    <property type="match status" value="1"/>
</dbReference>
<dbReference type="Proteomes" id="UP000522163">
    <property type="component" value="Unassembled WGS sequence"/>
</dbReference>
<name>A0A7W9SGI9_9FIRM</name>
<dbReference type="CDD" id="cd01127">
    <property type="entry name" value="TrwB_TraG_TraD_VirD4"/>
    <property type="match status" value="1"/>
</dbReference>
<evidence type="ECO:0000259" key="3">
    <source>
        <dbReference type="Pfam" id="PF19044"/>
    </source>
</evidence>
<dbReference type="InterPro" id="IPR027417">
    <property type="entry name" value="P-loop_NTPase"/>
</dbReference>
<dbReference type="InterPro" id="IPR002789">
    <property type="entry name" value="HerA_central"/>
</dbReference>
<protein>
    <recommendedName>
        <fullName evidence="6">AAA-like domain-containing protein</fullName>
    </recommendedName>
</protein>
<reference evidence="4 5" key="1">
    <citation type="submission" date="2020-08" db="EMBL/GenBank/DDBJ databases">
        <title>Genomic Encyclopedia of Type Strains, Phase IV (KMG-IV): sequencing the most valuable type-strain genomes for metagenomic binning, comparative biology and taxonomic classification.</title>
        <authorList>
            <person name="Goeker M."/>
        </authorList>
    </citation>
    <scope>NUCLEOTIDE SEQUENCE [LARGE SCALE GENOMIC DNA]</scope>
    <source>
        <strain evidence="4 5">DSM 17245</strain>
    </source>
</reference>
<evidence type="ECO:0000259" key="2">
    <source>
        <dbReference type="Pfam" id="PF01935"/>
    </source>
</evidence>
<dbReference type="EMBL" id="JACHHH010000008">
    <property type="protein sequence ID" value="MBB6041737.1"/>
    <property type="molecule type" value="Genomic_DNA"/>
</dbReference>
<dbReference type="InterPro" id="IPR043964">
    <property type="entry name" value="P-loop_TraG"/>
</dbReference>
<dbReference type="AlphaFoldDB" id="A0A7W9SGI9"/>
<dbReference type="GeneID" id="85015261"/>
<dbReference type="PANTHER" id="PTHR30121:SF12">
    <property type="entry name" value="TYPE IV SECRETION SYSTEM PROTEIN CAGE"/>
    <property type="match status" value="1"/>
</dbReference>
<evidence type="ECO:0000313" key="4">
    <source>
        <dbReference type="EMBL" id="MBB6041737.1"/>
    </source>
</evidence>
<dbReference type="SUPFAM" id="SSF52540">
    <property type="entry name" value="P-loop containing nucleoside triphosphate hydrolases"/>
    <property type="match status" value="1"/>
</dbReference>
<sequence>MFGIKEKKKSKTIKNYAKEVNQNILNMITPSGVDFDRSHLNVSENIGTVLCISRYPAEAGFGWLTTVCNLESTQTKIEFRYTAPDRLAKQLNKRLSELKEAFDLSKVESEKQSLKNAIENLKELVNRIVVKGEPVGYVNILLYITADNREELFSRLKRVQSALSIVECRTRTLLFKQDLAFATLAPYGLPNYEKISNVGERPMPISTFFGGFPNASSGLNDVSGYYLGKTKEQRLVILDQWVRSKDRTNSNWIFTGIPGVGKSTAVKDILAKEYFYGTKVIIFDPEKEYVDLCHSEYINGDVIDCVSGASGRINPLQVRVTGKITKDDLESEESIEEYYGEHIGSDLALYLQQLRLFFALYFGKKEYSSDIATILEITLIKLYENFGITWYTDISKLKNEDFPIMEDLYELSVSLAEEETNPVYKDLRTALSLKLYSAGKGADQFIWNGYTTLNPKSNFIDLNVSNLLDSDENVKKAQFYNLMMWSWHEMSANRQEKCLFAVDEGYLFVDDEYPDMMKFLRNISKRARKYEGGLLFITHSVVDILDPAVKRYGQAIIDNACYKLLMGTDGKNLRETQELFNLSDKELSVLSSKERGRGVFMCGSMRMNLSIDLSDDMLEMLGKGGGR</sequence>
<feature type="domain" description="Helicase HerA central" evidence="2">
    <location>
        <begin position="258"/>
        <end position="306"/>
    </location>
</feature>
<dbReference type="InterPro" id="IPR051162">
    <property type="entry name" value="T4SS_component"/>
</dbReference>
<dbReference type="PANTHER" id="PTHR30121">
    <property type="entry name" value="UNCHARACTERIZED PROTEIN YJGR-RELATED"/>
    <property type="match status" value="1"/>
</dbReference>
<feature type="domain" description="TraG P-loop" evidence="3">
    <location>
        <begin position="500"/>
        <end position="592"/>
    </location>
</feature>
<keyword evidence="1" id="KW-0175">Coiled coil</keyword>
<comment type="caution">
    <text evidence="4">The sequence shown here is derived from an EMBL/GenBank/DDBJ whole genome shotgun (WGS) entry which is preliminary data.</text>
</comment>
<dbReference type="RefSeq" id="WP_183684312.1">
    <property type="nucleotide sequence ID" value="NZ_JACHHH010000008.1"/>
</dbReference>
<dbReference type="Pfam" id="PF19044">
    <property type="entry name" value="P-loop_TraG"/>
    <property type="match status" value="1"/>
</dbReference>
<organism evidence="4 5">
    <name type="scientific">Oribacterium sinus</name>
    <dbReference type="NCBI Taxonomy" id="237576"/>
    <lineage>
        <taxon>Bacteria</taxon>
        <taxon>Bacillati</taxon>
        <taxon>Bacillota</taxon>
        <taxon>Clostridia</taxon>
        <taxon>Lachnospirales</taxon>
        <taxon>Lachnospiraceae</taxon>
        <taxon>Oribacterium</taxon>
    </lineage>
</organism>
<accession>A0A7W9SGI9</accession>
<feature type="coiled-coil region" evidence="1">
    <location>
        <begin position="88"/>
        <end position="131"/>
    </location>
</feature>
<evidence type="ECO:0008006" key="6">
    <source>
        <dbReference type="Google" id="ProtNLM"/>
    </source>
</evidence>
<dbReference type="Pfam" id="PF01935">
    <property type="entry name" value="DUF87"/>
    <property type="match status" value="1"/>
</dbReference>
<gene>
    <name evidence="4" type="ORF">HNQ46_001727</name>
</gene>
<dbReference type="Gene3D" id="3.40.50.300">
    <property type="entry name" value="P-loop containing nucleotide triphosphate hydrolases"/>
    <property type="match status" value="1"/>
</dbReference>
<evidence type="ECO:0000256" key="1">
    <source>
        <dbReference type="SAM" id="Coils"/>
    </source>
</evidence>